<name>A0A9D3RSU7_ANGAN</name>
<feature type="compositionally biased region" description="Polar residues" evidence="2">
    <location>
        <begin position="266"/>
        <end position="276"/>
    </location>
</feature>
<feature type="compositionally biased region" description="Basic and acidic residues" evidence="2">
    <location>
        <begin position="307"/>
        <end position="319"/>
    </location>
</feature>
<sequence>MSTVSSIHTQLASIVDVLAKAAVAEICELVDNGYAILHLEISRSHKENKALKKKLQMMELRIARRSDDRIARANSANSCSDRVQICNELRQNKPRKDEYYPSNVWGNRECRAPDEDGTTLSSTRDQSADKKRVRPESRLVKMEQLEEDFESSEQRGGVNINEQKIVESDGGEKAPIADAQTEPAIGTEELTEQHSTRKTVWEDSTLEMSRSQKEVEALKRKLSMQTMELRIAKEARFPSTEIALNSQLDISPWRDGMPNAVDNDIHVQSTSSNGSKDTVEVRPQSVHIKKETIDDDLENNRQGALRIRQERAMEGDSSKRTPTADTETEPAMGTEERSEQHSTRNSVWEDNEHFNRRSSLLLCHC</sequence>
<feature type="region of interest" description="Disordered" evidence="2">
    <location>
        <begin position="266"/>
        <end position="349"/>
    </location>
</feature>
<evidence type="ECO:0000256" key="1">
    <source>
        <dbReference type="SAM" id="Coils"/>
    </source>
</evidence>
<evidence type="ECO:0000313" key="3">
    <source>
        <dbReference type="EMBL" id="KAG5842114.1"/>
    </source>
</evidence>
<reference evidence="3" key="1">
    <citation type="submission" date="2021-01" db="EMBL/GenBank/DDBJ databases">
        <title>A chromosome-scale assembly of European eel, Anguilla anguilla.</title>
        <authorList>
            <person name="Henkel C."/>
            <person name="Jong-Raadsen S.A."/>
            <person name="Dufour S."/>
            <person name="Weltzien F.-A."/>
            <person name="Palstra A.P."/>
            <person name="Pelster B."/>
            <person name="Spaink H.P."/>
            <person name="Van Den Thillart G.E."/>
            <person name="Jansen H."/>
            <person name="Zahm M."/>
            <person name="Klopp C."/>
            <person name="Cedric C."/>
            <person name="Louis A."/>
            <person name="Berthelot C."/>
            <person name="Parey E."/>
            <person name="Roest Crollius H."/>
            <person name="Montfort J."/>
            <person name="Robinson-Rechavi M."/>
            <person name="Bucao C."/>
            <person name="Bouchez O."/>
            <person name="Gislard M."/>
            <person name="Lluch J."/>
            <person name="Milhes M."/>
            <person name="Lampietro C."/>
            <person name="Lopez Roques C."/>
            <person name="Donnadieu C."/>
            <person name="Braasch I."/>
            <person name="Desvignes T."/>
            <person name="Postlethwait J."/>
            <person name="Bobe J."/>
            <person name="Guiguen Y."/>
            <person name="Dirks R."/>
        </authorList>
    </citation>
    <scope>NUCLEOTIDE SEQUENCE</scope>
    <source>
        <strain evidence="3">Tag_6206</strain>
        <tissue evidence="3">Liver</tissue>
    </source>
</reference>
<keyword evidence="1" id="KW-0175">Coiled coil</keyword>
<evidence type="ECO:0000256" key="2">
    <source>
        <dbReference type="SAM" id="MobiDB-lite"/>
    </source>
</evidence>
<evidence type="ECO:0000313" key="4">
    <source>
        <dbReference type="Proteomes" id="UP001044222"/>
    </source>
</evidence>
<comment type="caution">
    <text evidence="3">The sequence shown here is derived from an EMBL/GenBank/DDBJ whole genome shotgun (WGS) entry which is preliminary data.</text>
</comment>
<keyword evidence="4" id="KW-1185">Reference proteome</keyword>
<protein>
    <submittedName>
        <fullName evidence="3">Uncharacterized protein</fullName>
    </submittedName>
</protein>
<dbReference type="EMBL" id="JAFIRN010000009">
    <property type="protein sequence ID" value="KAG5842114.1"/>
    <property type="molecule type" value="Genomic_DNA"/>
</dbReference>
<proteinExistence type="predicted"/>
<feature type="coiled-coil region" evidence="1">
    <location>
        <begin position="208"/>
        <end position="235"/>
    </location>
</feature>
<dbReference type="AlphaFoldDB" id="A0A9D3RSU7"/>
<feature type="region of interest" description="Disordered" evidence="2">
    <location>
        <begin position="96"/>
        <end position="138"/>
    </location>
</feature>
<gene>
    <name evidence="3" type="ORF">ANANG_G00174230</name>
</gene>
<organism evidence="3 4">
    <name type="scientific">Anguilla anguilla</name>
    <name type="common">European freshwater eel</name>
    <name type="synonym">Muraena anguilla</name>
    <dbReference type="NCBI Taxonomy" id="7936"/>
    <lineage>
        <taxon>Eukaryota</taxon>
        <taxon>Metazoa</taxon>
        <taxon>Chordata</taxon>
        <taxon>Craniata</taxon>
        <taxon>Vertebrata</taxon>
        <taxon>Euteleostomi</taxon>
        <taxon>Actinopterygii</taxon>
        <taxon>Neopterygii</taxon>
        <taxon>Teleostei</taxon>
        <taxon>Anguilliformes</taxon>
        <taxon>Anguillidae</taxon>
        <taxon>Anguilla</taxon>
    </lineage>
</organism>
<dbReference type="Proteomes" id="UP001044222">
    <property type="component" value="Chromosome 9"/>
</dbReference>
<accession>A0A9D3RSU7</accession>
<feature type="compositionally biased region" description="Basic and acidic residues" evidence="2">
    <location>
        <begin position="126"/>
        <end position="138"/>
    </location>
</feature>